<feature type="compositionally biased region" description="Low complexity" evidence="1">
    <location>
        <begin position="1631"/>
        <end position="1657"/>
    </location>
</feature>
<feature type="compositionally biased region" description="Basic and acidic residues" evidence="1">
    <location>
        <begin position="1387"/>
        <end position="1427"/>
    </location>
</feature>
<feature type="compositionally biased region" description="Polar residues" evidence="1">
    <location>
        <begin position="1348"/>
        <end position="1371"/>
    </location>
</feature>
<keyword evidence="4" id="KW-1185">Reference proteome</keyword>
<feature type="compositionally biased region" description="Low complexity" evidence="1">
    <location>
        <begin position="1330"/>
        <end position="1339"/>
    </location>
</feature>
<feature type="compositionally biased region" description="Basic and acidic residues" evidence="1">
    <location>
        <begin position="1661"/>
        <end position="1670"/>
    </location>
</feature>
<feature type="transmembrane region" description="Helical" evidence="2">
    <location>
        <begin position="66"/>
        <end position="85"/>
    </location>
</feature>
<sequence>MSTARTFADDLGLNPETVSALQQFMQRRRLLLLLRAVAAAVVVGLICMFVIAIIDFVWLAPDAIRWGLSILAYVCSFAAAWWFGFRHFRQSDPRMVARQLESADPRFREDLLSAVELADPQSANGSLSFRRRLQQSIGRRTAMINVSTLLPYAMIKRWLIAMAVFVAICAILMLIPRAQFARRFARAMLPGLAIERASLTILSIEAPDPPTRFVAEGDAVAVIVSMDGIAADEVTLQWRMADGTGGESAMTPRVARSQDDSQEPPSIRVSNLFAANVLVGNDPVDYRVIAGDAITLWHTLTPLPRPRVVSFEKQLQFPSYAKLEDRVESAEHGDLEALVGTRANVTIRFDEPVADATVRFGLRGPVYQLEPVDGSSEVFQTMIPIKTPNQYQVDATSQRSGLNNPFSPQNTVTPIPDLPPTARWSSNQPTTMLVSPLEVVACAGIMTDDLPMDRVFQEFQVNNRPIQQRDIPMVESSKEIRATWDWDLLKDRAASAETSVSEPTKLAGGDIVRTRLVAIDRLGQRGESPFIELLVADDGFDSDRHRHLGEMNKMATLVLEWTTRAQSILDAVREPLEKSDANEVKAQTEAAEELTALTDGLMKLIRYQSSVSRSLAESRTIELIGRSVLNADLGLRRLSQSAEAALQESPPAWDGIRDREMRQLASRSRSLGQQASRIDQLMRAEFGQQYSLAVAADVVSVQRSLRPLVGDGKEHAAIPIDRFGRYLTVVSGRMEAIDEFILLHQENLPESTFRHFQQQWTQWSDSWTSRIDDAIAGELPEEQLRNLVRQLATETVGKSTHAMNEGRLSSTMQAMTRDLQKELGPLGAAFEAMERDGRDSVVSKEQQQKSKESTKVAEWIRDGNWHEHEFAAARELTLQRIDGEEGLHRTIVSVDLQYAADLNMIGRALDNVSEDGFLPYRDQPASDVMKELAKAIKLVEGGHEVAMSLREIRALWEAERRLDPTVIAKLDHPMWLERFGASLEWPVRMLQQAGVDWKLLEPIDRTRYDADFNKARERISKRRWSDEEFLSGESALKSIEQNLATGLSSIEPQIQEARETIMRYVLSLPEQAAKAAQEIEAAKEQVEQRSDDESPTAETLAKSQDEAQDEVRETLEALVDFANTSELNSDEKRELARDADAAAAQIQDAMKKAEESIESATETTDEATRKESLEQNEAALEKLSEALKQTAEHFEKAAAGEDVSESREAIRKAEQELQIDDEMQKRFDQAKALSNAAESSPKELMEKLERELQRNEPMQEALSDIAQQAAEEAKQSLLQSARDEATIDQALQRSDSDFQESKARAARQLADLARRAATVDQTLLNVGERAASSSESPAALEDVKKARQQLQAAVNQSNQMGGEQAPLSNIRDTAKQMSDAIEQAKTTLEKVGAESAEASEKEIFGDDVKRRENEARTLERAESDVRNQRTRAAQQQRQQWSSVERAAGQRLQQAQREQRDAKRLRDQIESQKKKDKNGRKDLQQRLDQIDEKLEQAKRAETAARESVDFAKDQAKKAQDREKELGRQRLEQLDQPNPAAQMSERMAETAEQELSEIGELLRDVSQQTDIAEQLRANSETAKSLAQQQQNVVDDVAEVAEQLKRAARHEERLEDMSQAKALQEAAESIEQNAATEAAKATRALEQAASEAEQSAKASQNLESAKEAIEKAAEALGRGLANDPKEADAPADAASDASETEQSRAEQLAQTLDELDQAMSDGNQPGESQQSQQAGSPKPPNDSAENPQGSDAPPGGKPTTAGEASPTLASLIESQAQAAARQRQQQLDPSSMGESPPSEPSTDPNTDPFGEPGGGEMPDGSEVDTSEIDRIGAEWGALRERRTDDSTEGPAARVPVQYRREIEAYFRAIARQAAQKDAAK</sequence>
<feature type="region of interest" description="Disordered" evidence="1">
    <location>
        <begin position="1077"/>
        <end position="1110"/>
    </location>
</feature>
<proteinExistence type="predicted"/>
<evidence type="ECO:0000313" key="4">
    <source>
        <dbReference type="Proteomes" id="UP000318288"/>
    </source>
</evidence>
<feature type="region of interest" description="Disordered" evidence="1">
    <location>
        <begin position="245"/>
        <end position="265"/>
    </location>
</feature>
<feature type="compositionally biased region" description="Basic and acidic residues" evidence="1">
    <location>
        <begin position="1605"/>
        <end position="1615"/>
    </location>
</feature>
<feature type="compositionally biased region" description="Low complexity" evidence="1">
    <location>
        <begin position="1772"/>
        <end position="1793"/>
    </location>
</feature>
<keyword evidence="2" id="KW-1133">Transmembrane helix</keyword>
<feature type="region of interest" description="Disordered" evidence="1">
    <location>
        <begin position="1328"/>
        <end position="1552"/>
    </location>
</feature>
<organism evidence="3 4">
    <name type="scientific">Rubripirellula tenax</name>
    <dbReference type="NCBI Taxonomy" id="2528015"/>
    <lineage>
        <taxon>Bacteria</taxon>
        <taxon>Pseudomonadati</taxon>
        <taxon>Planctomycetota</taxon>
        <taxon>Planctomycetia</taxon>
        <taxon>Pirellulales</taxon>
        <taxon>Pirellulaceae</taxon>
        <taxon>Rubripirellula</taxon>
    </lineage>
</organism>
<dbReference type="RefSeq" id="WP_146462158.1">
    <property type="nucleotide sequence ID" value="NZ_SJPW01000008.1"/>
</dbReference>
<feature type="compositionally biased region" description="Basic and acidic residues" evidence="1">
    <location>
        <begin position="1824"/>
        <end position="1842"/>
    </location>
</feature>
<feature type="transmembrane region" description="Helical" evidence="2">
    <location>
        <begin position="32"/>
        <end position="60"/>
    </location>
</feature>
<feature type="compositionally biased region" description="Polar residues" evidence="1">
    <location>
        <begin position="1717"/>
        <end position="1732"/>
    </location>
</feature>
<accession>A0A5C6EBS8</accession>
<evidence type="ECO:0000256" key="1">
    <source>
        <dbReference type="SAM" id="MobiDB-lite"/>
    </source>
</evidence>
<dbReference type="Proteomes" id="UP000318288">
    <property type="component" value="Unassembled WGS sequence"/>
</dbReference>
<name>A0A5C6EBS8_9BACT</name>
<keyword evidence="2" id="KW-0812">Transmembrane</keyword>
<feature type="region of interest" description="Disordered" evidence="1">
    <location>
        <begin position="1146"/>
        <end position="1175"/>
    </location>
</feature>
<feature type="compositionally biased region" description="Basic and acidic residues" evidence="1">
    <location>
        <begin position="1166"/>
        <end position="1175"/>
    </location>
</feature>
<reference evidence="3 4" key="1">
    <citation type="submission" date="2019-02" db="EMBL/GenBank/DDBJ databases">
        <title>Deep-cultivation of Planctomycetes and their phenomic and genomic characterization uncovers novel biology.</title>
        <authorList>
            <person name="Wiegand S."/>
            <person name="Jogler M."/>
            <person name="Boedeker C."/>
            <person name="Pinto D."/>
            <person name="Vollmers J."/>
            <person name="Rivas-Marin E."/>
            <person name="Kohn T."/>
            <person name="Peeters S.H."/>
            <person name="Heuer A."/>
            <person name="Rast P."/>
            <person name="Oberbeckmann S."/>
            <person name="Bunk B."/>
            <person name="Jeske O."/>
            <person name="Meyerdierks A."/>
            <person name="Storesund J.E."/>
            <person name="Kallscheuer N."/>
            <person name="Luecker S."/>
            <person name="Lage O.M."/>
            <person name="Pohl T."/>
            <person name="Merkel B.J."/>
            <person name="Hornburger P."/>
            <person name="Mueller R.-W."/>
            <person name="Bruemmer F."/>
            <person name="Labrenz M."/>
            <person name="Spormann A.M."/>
            <person name="Op Den Camp H."/>
            <person name="Overmann J."/>
            <person name="Amann R."/>
            <person name="Jetten M.S.M."/>
            <person name="Mascher T."/>
            <person name="Medema M.H."/>
            <person name="Devos D.P."/>
            <person name="Kaster A.-K."/>
            <person name="Ovreas L."/>
            <person name="Rohde M."/>
            <person name="Galperin M.Y."/>
            <person name="Jogler C."/>
        </authorList>
    </citation>
    <scope>NUCLEOTIDE SEQUENCE [LARGE SCALE GENOMIC DNA]</scope>
    <source>
        <strain evidence="3 4">Poly51</strain>
    </source>
</reference>
<feature type="compositionally biased region" description="Basic and acidic residues" evidence="1">
    <location>
        <begin position="1080"/>
        <end position="1092"/>
    </location>
</feature>
<feature type="region of interest" description="Disordered" evidence="1">
    <location>
        <begin position="834"/>
        <end position="855"/>
    </location>
</feature>
<feature type="compositionally biased region" description="Low complexity" evidence="1">
    <location>
        <begin position="1430"/>
        <end position="1455"/>
    </location>
</feature>
<comment type="caution">
    <text evidence="3">The sequence shown here is derived from an EMBL/GenBank/DDBJ whole genome shotgun (WGS) entry which is preliminary data.</text>
</comment>
<dbReference type="EMBL" id="SJPW01000008">
    <property type="protein sequence ID" value="TWU46348.1"/>
    <property type="molecule type" value="Genomic_DNA"/>
</dbReference>
<evidence type="ECO:0000256" key="2">
    <source>
        <dbReference type="SAM" id="Phobius"/>
    </source>
</evidence>
<protein>
    <submittedName>
        <fullName evidence="3">Uncharacterized protein</fullName>
    </submittedName>
</protein>
<feature type="compositionally biased region" description="Basic and acidic residues" evidence="1">
    <location>
        <begin position="1456"/>
        <end position="1531"/>
    </location>
</feature>
<dbReference type="OrthoDB" id="219309at2"/>
<evidence type="ECO:0000313" key="3">
    <source>
        <dbReference type="EMBL" id="TWU46348.1"/>
    </source>
</evidence>
<keyword evidence="2" id="KW-0472">Membrane</keyword>
<feature type="region of interest" description="Disordered" evidence="1">
    <location>
        <begin position="1122"/>
        <end position="1141"/>
    </location>
</feature>
<feature type="compositionally biased region" description="Basic and acidic residues" evidence="1">
    <location>
        <begin position="1129"/>
        <end position="1140"/>
    </location>
</feature>
<feature type="transmembrane region" description="Helical" evidence="2">
    <location>
        <begin position="158"/>
        <end position="176"/>
    </location>
</feature>
<gene>
    <name evidence="3" type="ORF">Poly51_57440</name>
</gene>
<feature type="region of interest" description="Disordered" evidence="1">
    <location>
        <begin position="1605"/>
        <end position="1851"/>
    </location>
</feature>